<dbReference type="PROSITE" id="PS50943">
    <property type="entry name" value="HTH_CROC1"/>
    <property type="match status" value="1"/>
</dbReference>
<organism evidence="2 3">
    <name type="scientific">Lacticaseibacillus manihotivorans DSM 13343 = JCM 12514</name>
    <dbReference type="NCBI Taxonomy" id="1423769"/>
    <lineage>
        <taxon>Bacteria</taxon>
        <taxon>Bacillati</taxon>
        <taxon>Bacillota</taxon>
        <taxon>Bacilli</taxon>
        <taxon>Lactobacillales</taxon>
        <taxon>Lactobacillaceae</taxon>
        <taxon>Lacticaseibacillus</taxon>
    </lineage>
</organism>
<dbReference type="OrthoDB" id="2283594at2"/>
<dbReference type="PANTHER" id="PTHR37038:SF12">
    <property type="entry name" value="TRANSCRIPTIONAL REGULATOR"/>
    <property type="match status" value="1"/>
</dbReference>
<dbReference type="EMBL" id="AZEU01000002">
    <property type="protein sequence ID" value="KRL54302.1"/>
    <property type="molecule type" value="Genomic_DNA"/>
</dbReference>
<reference evidence="2 3" key="1">
    <citation type="journal article" date="2015" name="Genome Announc.">
        <title>Expanding the biotechnology potential of lactobacilli through comparative genomics of 213 strains and associated genera.</title>
        <authorList>
            <person name="Sun Z."/>
            <person name="Harris H.M."/>
            <person name="McCann A."/>
            <person name="Guo C."/>
            <person name="Argimon S."/>
            <person name="Zhang W."/>
            <person name="Yang X."/>
            <person name="Jeffery I.B."/>
            <person name="Cooney J.C."/>
            <person name="Kagawa T.F."/>
            <person name="Liu W."/>
            <person name="Song Y."/>
            <person name="Salvetti E."/>
            <person name="Wrobel A."/>
            <person name="Rasinkangas P."/>
            <person name="Parkhill J."/>
            <person name="Rea M.C."/>
            <person name="O'Sullivan O."/>
            <person name="Ritari J."/>
            <person name="Douillard F.P."/>
            <person name="Paul Ross R."/>
            <person name="Yang R."/>
            <person name="Briner A.E."/>
            <person name="Felis G.E."/>
            <person name="de Vos W.M."/>
            <person name="Barrangou R."/>
            <person name="Klaenhammer T.R."/>
            <person name="Caufield P.W."/>
            <person name="Cui Y."/>
            <person name="Zhang H."/>
            <person name="O'Toole P.W."/>
        </authorList>
    </citation>
    <scope>NUCLEOTIDE SEQUENCE [LARGE SCALE GENOMIC DNA]</scope>
    <source>
        <strain evidence="2 3">DSM 13343</strain>
    </source>
</reference>
<comment type="caution">
    <text evidence="2">The sequence shown here is derived from an EMBL/GenBank/DDBJ whole genome shotgun (WGS) entry which is preliminary data.</text>
</comment>
<dbReference type="PANTHER" id="PTHR37038">
    <property type="entry name" value="TRANSCRIPTIONAL REGULATOR-RELATED"/>
    <property type="match status" value="1"/>
</dbReference>
<dbReference type="GO" id="GO:0003677">
    <property type="term" value="F:DNA binding"/>
    <property type="evidence" value="ECO:0007669"/>
    <property type="project" value="InterPro"/>
</dbReference>
<sequence>MKPEFMIGTIFKHFRIERKISLRAAAQGLTASTISRFENGQVDISADAAKALMVNIGMDAEELDYLRDTSFPDPFSAFVRGDLAEIRTAAEIFLASRPITPLTRLIHTVLPLLTSDEPPTARLKQQLANLLAHPLLWGNVEATILLAVLPQASSEFKRLIWQRIAKQSVERPNWQHLTVAISALVLISHDDGPLLPMIHQDLKQILAQNKLSTRNIVTKPLLIAASRLSVNDNIGELVYQLQQVNANQMADFLASVQSKHALPKKSWHNPSLQDNHKLSLEIVPNEEIISGQAIAKLRKQRGLTIDETIGDWNVSTQSRFETGKISLGFTKLLTLLDTLLIPLARAVVGQDAVTSFEHLQHHLADMGELIEQHTKADFFNLVQQFVDDHRNLPPALLAMQTYAVKSSIARFAQPICETPEEITPSISTKTQQIVIDYVSRLEWISHLDALLLKMILPGVTEPYIESLTLAILPKIKPGSPGESEFYQKSSFLTYGPLYLQKGELLRTVAEFLTYHQRFDADWRVQRGCAYAHLLCETFNQPTPETNQRAIEFGKAFKSLIAYQDAPFVPDRWIQFAIDRDYKKLEH</sequence>
<dbReference type="PATRIC" id="fig|1423769.4.peg.2462"/>
<dbReference type="Proteomes" id="UP000051790">
    <property type="component" value="Unassembled WGS sequence"/>
</dbReference>
<dbReference type="InterPro" id="IPR053163">
    <property type="entry name" value="HTH-type_regulator_Rgg"/>
</dbReference>
<protein>
    <recommendedName>
        <fullName evidence="1">HTH cro/C1-type domain-containing protein</fullName>
    </recommendedName>
</protein>
<keyword evidence="3" id="KW-1185">Reference proteome</keyword>
<dbReference type="CDD" id="cd00093">
    <property type="entry name" value="HTH_XRE"/>
    <property type="match status" value="1"/>
</dbReference>
<feature type="domain" description="HTH cro/C1-type" evidence="1">
    <location>
        <begin position="11"/>
        <end position="63"/>
    </location>
</feature>
<evidence type="ECO:0000313" key="2">
    <source>
        <dbReference type="EMBL" id="KRL54302.1"/>
    </source>
</evidence>
<dbReference type="InterPro" id="IPR010982">
    <property type="entry name" value="Lambda_DNA-bd_dom_sf"/>
</dbReference>
<gene>
    <name evidence="2" type="ORF">FD01_GL002277</name>
</gene>
<dbReference type="SUPFAM" id="SSF47413">
    <property type="entry name" value="lambda repressor-like DNA-binding domains"/>
    <property type="match status" value="1"/>
</dbReference>
<dbReference type="RefSeq" id="WP_054718596.1">
    <property type="nucleotide sequence ID" value="NZ_AZEU01000002.1"/>
</dbReference>
<evidence type="ECO:0000313" key="3">
    <source>
        <dbReference type="Proteomes" id="UP000051790"/>
    </source>
</evidence>
<name>A0A0R1RD18_9LACO</name>
<dbReference type="AlphaFoldDB" id="A0A0R1RD18"/>
<accession>A0A0R1RD18</accession>
<dbReference type="InterPro" id="IPR001387">
    <property type="entry name" value="Cro/C1-type_HTH"/>
</dbReference>
<evidence type="ECO:0000259" key="1">
    <source>
        <dbReference type="PROSITE" id="PS50943"/>
    </source>
</evidence>
<proteinExistence type="predicted"/>
<dbReference type="SMART" id="SM00530">
    <property type="entry name" value="HTH_XRE"/>
    <property type="match status" value="2"/>
</dbReference>